<accession>A0A1F6VSX2</accession>
<dbReference type="AlphaFoldDB" id="A0A1F6VSX2"/>
<gene>
    <name evidence="1" type="ORF">A3J61_01020</name>
</gene>
<dbReference type="Gene3D" id="3.30.2310.20">
    <property type="entry name" value="RelE-like"/>
    <property type="match status" value="1"/>
</dbReference>
<reference evidence="1 2" key="1">
    <citation type="journal article" date="2016" name="Nat. Commun.">
        <title>Thousands of microbial genomes shed light on interconnected biogeochemical processes in an aquifer system.</title>
        <authorList>
            <person name="Anantharaman K."/>
            <person name="Brown C.T."/>
            <person name="Hug L.A."/>
            <person name="Sharon I."/>
            <person name="Castelle C.J."/>
            <person name="Probst A.J."/>
            <person name="Thomas B.C."/>
            <person name="Singh A."/>
            <person name="Wilkins M.J."/>
            <person name="Karaoz U."/>
            <person name="Brodie E.L."/>
            <person name="Williams K.H."/>
            <person name="Hubbard S.S."/>
            <person name="Banfield J.F."/>
        </authorList>
    </citation>
    <scope>NUCLEOTIDE SEQUENCE [LARGE SCALE GENOMIC DNA]</scope>
</reference>
<evidence type="ECO:0008006" key="3">
    <source>
        <dbReference type="Google" id="ProtNLM"/>
    </source>
</evidence>
<dbReference type="STRING" id="1801752.A3J61_01020"/>
<evidence type="ECO:0000313" key="2">
    <source>
        <dbReference type="Proteomes" id="UP000179686"/>
    </source>
</evidence>
<name>A0A1F6VSX2_9BACT</name>
<comment type="caution">
    <text evidence="1">The sequence shown here is derived from an EMBL/GenBank/DDBJ whole genome shotgun (WGS) entry which is preliminary data.</text>
</comment>
<sequence>MNLLKTKNYIKSTSSLPKKDQVMVLKQERLLAKDMFDSRLHTKKLSGFLNDKVFSFRITRNYRGIFRLSSNDIILFAIGHRKDIYDSLN</sequence>
<organism evidence="1 2">
    <name type="scientific">Candidatus Nomurabacteria bacterium RIFCSPHIGHO2_02_FULL_38_15</name>
    <dbReference type="NCBI Taxonomy" id="1801752"/>
    <lineage>
        <taxon>Bacteria</taxon>
        <taxon>Candidatus Nomuraibacteriota</taxon>
    </lineage>
</organism>
<dbReference type="Proteomes" id="UP000179686">
    <property type="component" value="Unassembled WGS sequence"/>
</dbReference>
<protein>
    <recommendedName>
        <fullName evidence="3">Toxin YoeB</fullName>
    </recommendedName>
</protein>
<proteinExistence type="predicted"/>
<dbReference type="EMBL" id="MFUC01000004">
    <property type="protein sequence ID" value="OGI72535.1"/>
    <property type="molecule type" value="Genomic_DNA"/>
</dbReference>
<dbReference type="SUPFAM" id="SSF143011">
    <property type="entry name" value="RelE-like"/>
    <property type="match status" value="1"/>
</dbReference>
<evidence type="ECO:0000313" key="1">
    <source>
        <dbReference type="EMBL" id="OGI72535.1"/>
    </source>
</evidence>
<dbReference type="InterPro" id="IPR035093">
    <property type="entry name" value="RelE/ParE_toxin_dom_sf"/>
</dbReference>